<dbReference type="Proteomes" id="UP001432322">
    <property type="component" value="Unassembled WGS sequence"/>
</dbReference>
<name>A0AAV5VCS5_9BILA</name>
<feature type="non-terminal residue" evidence="1">
    <location>
        <position position="1"/>
    </location>
</feature>
<keyword evidence="2" id="KW-1185">Reference proteome</keyword>
<organism evidence="1 2">
    <name type="scientific">Pristionchus fissidentatus</name>
    <dbReference type="NCBI Taxonomy" id="1538716"/>
    <lineage>
        <taxon>Eukaryota</taxon>
        <taxon>Metazoa</taxon>
        <taxon>Ecdysozoa</taxon>
        <taxon>Nematoda</taxon>
        <taxon>Chromadorea</taxon>
        <taxon>Rhabditida</taxon>
        <taxon>Rhabditina</taxon>
        <taxon>Diplogasteromorpha</taxon>
        <taxon>Diplogasteroidea</taxon>
        <taxon>Neodiplogasteridae</taxon>
        <taxon>Pristionchus</taxon>
    </lineage>
</organism>
<protein>
    <submittedName>
        <fullName evidence="1">Uncharacterized protein</fullName>
    </submittedName>
</protein>
<gene>
    <name evidence="1" type="ORF">PFISCL1PPCAC_7833</name>
</gene>
<dbReference type="EMBL" id="BTSY01000002">
    <property type="protein sequence ID" value="GMT16536.1"/>
    <property type="molecule type" value="Genomic_DNA"/>
</dbReference>
<accession>A0AAV5VCS5</accession>
<dbReference type="AlphaFoldDB" id="A0AAV5VCS5"/>
<reference evidence="1" key="1">
    <citation type="submission" date="2023-10" db="EMBL/GenBank/DDBJ databases">
        <title>Genome assembly of Pristionchus species.</title>
        <authorList>
            <person name="Yoshida K."/>
            <person name="Sommer R.J."/>
        </authorList>
    </citation>
    <scope>NUCLEOTIDE SEQUENCE</scope>
    <source>
        <strain evidence="1">RS5133</strain>
    </source>
</reference>
<comment type="caution">
    <text evidence="1">The sequence shown here is derived from an EMBL/GenBank/DDBJ whole genome shotgun (WGS) entry which is preliminary data.</text>
</comment>
<evidence type="ECO:0000313" key="2">
    <source>
        <dbReference type="Proteomes" id="UP001432322"/>
    </source>
</evidence>
<sequence length="111" mass="11888">TQLIIQLGARCGYSSLKASERPISADRILILGRWIFVLGAAHGDDLPSQCLQLIEYGSRTGVVDVPVVLHVAEDGPNCFHDILVRLATLQSRLSVADLDGVVVGVDGVDHD</sequence>
<feature type="non-terminal residue" evidence="1">
    <location>
        <position position="111"/>
    </location>
</feature>
<proteinExistence type="predicted"/>
<evidence type="ECO:0000313" key="1">
    <source>
        <dbReference type="EMBL" id="GMT16536.1"/>
    </source>
</evidence>